<proteinExistence type="predicted"/>
<evidence type="ECO:0008006" key="3">
    <source>
        <dbReference type="Google" id="ProtNLM"/>
    </source>
</evidence>
<evidence type="ECO:0000313" key="1">
    <source>
        <dbReference type="EMBL" id="ODC02728.1"/>
    </source>
</evidence>
<dbReference type="RefSeq" id="WP_068997123.1">
    <property type="nucleotide sequence ID" value="NZ_MDTQ01000001.1"/>
</dbReference>
<dbReference type="AlphaFoldDB" id="A0A1E2V6T5"/>
<dbReference type="EMBL" id="MDTQ01000001">
    <property type="protein sequence ID" value="ODC02728.1"/>
    <property type="molecule type" value="Genomic_DNA"/>
</dbReference>
<keyword evidence="2" id="KW-1185">Reference proteome</keyword>
<dbReference type="OrthoDB" id="6169037at2"/>
<reference evidence="1 2" key="1">
    <citation type="submission" date="2016-08" db="EMBL/GenBank/DDBJ databases">
        <authorList>
            <person name="Seilhamer J.J."/>
        </authorList>
    </citation>
    <scope>NUCLEOTIDE SEQUENCE [LARGE SCALE GENOMIC DNA]</scope>
    <source>
        <strain evidence="1 2">PH27A</strain>
    </source>
</reference>
<name>A0A1E2V6T5_9GAMM</name>
<comment type="caution">
    <text evidence="1">The sequence shown here is derived from an EMBL/GenBank/DDBJ whole genome shotgun (WGS) entry which is preliminary data.</text>
</comment>
<evidence type="ECO:0000313" key="2">
    <source>
        <dbReference type="Proteomes" id="UP000094291"/>
    </source>
</evidence>
<protein>
    <recommendedName>
        <fullName evidence="3">Phage tail protein</fullName>
    </recommendedName>
</protein>
<organism evidence="1 2">
    <name type="scientific">Terasakiispira papahanaumokuakeensis</name>
    <dbReference type="NCBI Taxonomy" id="197479"/>
    <lineage>
        <taxon>Bacteria</taxon>
        <taxon>Pseudomonadati</taxon>
        <taxon>Pseudomonadota</taxon>
        <taxon>Gammaproteobacteria</taxon>
        <taxon>Oceanospirillales</taxon>
        <taxon>Terasakiispira</taxon>
    </lineage>
</organism>
<gene>
    <name evidence="1" type="ORF">BFW38_03370</name>
</gene>
<sequence>MSFTLKPITDIQVDVSIDVPGAEKPSTLTARWRLHPFSEQQRIYDRQKNGEMTDDELVQTDLLDLQGVQDEAGDTIAFTPELLSQLMDLPYVRRPLVLSWFQAQQGRSQAAAKN</sequence>
<dbReference type="Proteomes" id="UP000094291">
    <property type="component" value="Unassembled WGS sequence"/>
</dbReference>
<dbReference type="STRING" id="197479.BFW38_03370"/>
<accession>A0A1E2V6T5</accession>